<name>A0AAD4HK76_9AGAM</name>
<evidence type="ECO:0000256" key="7">
    <source>
        <dbReference type="ARBA" id="ARBA00022989"/>
    </source>
</evidence>
<dbReference type="PANTHER" id="PTHR46300:SF2">
    <property type="entry name" value="CYTOCHROME P450 MONOOXYGENASE ALNH-RELATED"/>
    <property type="match status" value="1"/>
</dbReference>
<dbReference type="GO" id="GO:0005506">
    <property type="term" value="F:iron ion binding"/>
    <property type="evidence" value="ECO:0007669"/>
    <property type="project" value="InterPro"/>
</dbReference>
<evidence type="ECO:0000256" key="5">
    <source>
        <dbReference type="ARBA" id="ARBA00022692"/>
    </source>
</evidence>
<accession>A0AAD4HK76</accession>
<keyword evidence="5" id="KW-0812">Transmembrane</keyword>
<dbReference type="AlphaFoldDB" id="A0AAD4HK76"/>
<evidence type="ECO:0000259" key="12">
    <source>
        <dbReference type="Pfam" id="PF08506"/>
    </source>
</evidence>
<keyword evidence="6" id="KW-0479">Metal-binding</keyword>
<evidence type="ECO:0000256" key="11">
    <source>
        <dbReference type="ARBA" id="ARBA00023136"/>
    </source>
</evidence>
<evidence type="ECO:0000256" key="4">
    <source>
        <dbReference type="ARBA" id="ARBA00022617"/>
    </source>
</evidence>
<proteinExistence type="inferred from homology"/>
<protein>
    <recommendedName>
        <fullName evidence="12">Exportin-2 central domain-containing protein</fullName>
    </recommendedName>
</protein>
<dbReference type="GO" id="GO:0004497">
    <property type="term" value="F:monooxygenase activity"/>
    <property type="evidence" value="ECO:0007669"/>
    <property type="project" value="UniProtKB-KW"/>
</dbReference>
<reference evidence="13" key="1">
    <citation type="journal article" date="2020" name="New Phytol.">
        <title>Comparative genomics reveals dynamic genome evolution in host specialist ectomycorrhizal fungi.</title>
        <authorList>
            <person name="Lofgren L.A."/>
            <person name="Nguyen N.H."/>
            <person name="Vilgalys R."/>
            <person name="Ruytinx J."/>
            <person name="Liao H.L."/>
            <person name="Branco S."/>
            <person name="Kuo A."/>
            <person name="LaButti K."/>
            <person name="Lipzen A."/>
            <person name="Andreopoulos W."/>
            <person name="Pangilinan J."/>
            <person name="Riley R."/>
            <person name="Hundley H."/>
            <person name="Na H."/>
            <person name="Barry K."/>
            <person name="Grigoriev I.V."/>
            <person name="Stajich J.E."/>
            <person name="Kennedy P.G."/>
        </authorList>
    </citation>
    <scope>NUCLEOTIDE SEQUENCE</scope>
    <source>
        <strain evidence="13">FC203</strain>
    </source>
</reference>
<evidence type="ECO:0000256" key="3">
    <source>
        <dbReference type="ARBA" id="ARBA00010617"/>
    </source>
</evidence>
<comment type="caution">
    <text evidence="13">The sequence shown here is derived from an EMBL/GenBank/DDBJ whole genome shotgun (WGS) entry which is preliminary data.</text>
</comment>
<feature type="domain" description="Exportin-2 central" evidence="12">
    <location>
        <begin position="33"/>
        <end position="151"/>
    </location>
</feature>
<sequence length="413" mass="45857">MTLHANIHLQASKMLTSHNTFFAPQTGLFQCFMLWDPAELRVNLDETQPSLPAQLKTKIFEIGKIFIKLFPDQLSRSPAVEGFVQSVWELIRSNKLPGVTDDSSGYYKSLFSSRDTIASLVQGVIIPNIGLCDHEMQQFEDEPLEFIQLDLAFGGRDDLECYNIPDAQLEHHRFVHSRVGGKMPKRPSLKYMEAVFREAIHWHIIAPPGIPHATSSDNIFEGYFIPKVSGVTPTSNNIIPYTINLPKAQISASLLAALLKMSSGKVLDHIRGVSLPKVINSSTYSRYFKTPHGVTSFICAGVGFVDEHYNMMGNNSFVNSEMRFTHEASELGAYALHVPLSQRLLPLLASHDKTSSGSNTAISASISAASLQLSFSPLPSVWMRAKHYQPSPAPSVFARDEHCHSTNIELAFD</sequence>
<evidence type="ECO:0000256" key="8">
    <source>
        <dbReference type="ARBA" id="ARBA00023002"/>
    </source>
</evidence>
<comment type="cofactor">
    <cofactor evidence="1">
        <name>heme</name>
        <dbReference type="ChEBI" id="CHEBI:30413"/>
    </cofactor>
</comment>
<dbReference type="Pfam" id="PF08506">
    <property type="entry name" value="Cse1"/>
    <property type="match status" value="1"/>
</dbReference>
<dbReference type="Gene3D" id="1.25.10.10">
    <property type="entry name" value="Leucine-rich Repeat Variant"/>
    <property type="match status" value="1"/>
</dbReference>
<dbReference type="Gene3D" id="1.10.630.10">
    <property type="entry name" value="Cytochrome P450"/>
    <property type="match status" value="1"/>
</dbReference>
<keyword evidence="7" id="KW-1133">Transmembrane helix</keyword>
<keyword evidence="9" id="KW-0408">Iron</keyword>
<comment type="subcellular location">
    <subcellularLocation>
        <location evidence="2">Membrane</location>
        <topology evidence="2">Single-pass membrane protein</topology>
    </subcellularLocation>
</comment>
<keyword evidence="4" id="KW-0349">Heme</keyword>
<dbReference type="InterPro" id="IPR050364">
    <property type="entry name" value="Cytochrome_P450_fung"/>
</dbReference>
<dbReference type="Proteomes" id="UP001195769">
    <property type="component" value="Unassembled WGS sequence"/>
</dbReference>
<dbReference type="InterPro" id="IPR036396">
    <property type="entry name" value="Cyt_P450_sf"/>
</dbReference>
<evidence type="ECO:0000256" key="2">
    <source>
        <dbReference type="ARBA" id="ARBA00004167"/>
    </source>
</evidence>
<dbReference type="InterPro" id="IPR013713">
    <property type="entry name" value="XPO2_central"/>
</dbReference>
<dbReference type="GO" id="GO:0016020">
    <property type="term" value="C:membrane"/>
    <property type="evidence" value="ECO:0007669"/>
    <property type="project" value="UniProtKB-SubCell"/>
</dbReference>
<dbReference type="GeneID" id="64671371"/>
<keyword evidence="11" id="KW-0472">Membrane</keyword>
<keyword evidence="14" id="KW-1185">Reference proteome</keyword>
<evidence type="ECO:0000256" key="10">
    <source>
        <dbReference type="ARBA" id="ARBA00023033"/>
    </source>
</evidence>
<dbReference type="GO" id="GO:0006886">
    <property type="term" value="P:intracellular protein transport"/>
    <property type="evidence" value="ECO:0007669"/>
    <property type="project" value="InterPro"/>
</dbReference>
<evidence type="ECO:0000256" key="1">
    <source>
        <dbReference type="ARBA" id="ARBA00001971"/>
    </source>
</evidence>
<dbReference type="PANTHER" id="PTHR46300">
    <property type="entry name" value="P450, PUTATIVE (EUROFUNG)-RELATED-RELATED"/>
    <property type="match status" value="1"/>
</dbReference>
<evidence type="ECO:0000256" key="9">
    <source>
        <dbReference type="ARBA" id="ARBA00023004"/>
    </source>
</evidence>
<gene>
    <name evidence="13" type="ORF">F5891DRAFT_981082</name>
</gene>
<dbReference type="SUPFAM" id="SSF48264">
    <property type="entry name" value="Cytochrome P450"/>
    <property type="match status" value="1"/>
</dbReference>
<dbReference type="EMBL" id="JABBWK010000032">
    <property type="protein sequence ID" value="KAG1899562.1"/>
    <property type="molecule type" value="Genomic_DNA"/>
</dbReference>
<comment type="similarity">
    <text evidence="3">Belongs to the cytochrome P450 family.</text>
</comment>
<evidence type="ECO:0000256" key="6">
    <source>
        <dbReference type="ARBA" id="ARBA00022723"/>
    </source>
</evidence>
<organism evidence="13 14">
    <name type="scientific">Suillus fuscotomentosus</name>
    <dbReference type="NCBI Taxonomy" id="1912939"/>
    <lineage>
        <taxon>Eukaryota</taxon>
        <taxon>Fungi</taxon>
        <taxon>Dikarya</taxon>
        <taxon>Basidiomycota</taxon>
        <taxon>Agaricomycotina</taxon>
        <taxon>Agaricomycetes</taxon>
        <taxon>Agaricomycetidae</taxon>
        <taxon>Boletales</taxon>
        <taxon>Suillineae</taxon>
        <taxon>Suillaceae</taxon>
        <taxon>Suillus</taxon>
    </lineage>
</organism>
<dbReference type="RefSeq" id="XP_041225138.1">
    <property type="nucleotide sequence ID" value="XM_041377073.1"/>
</dbReference>
<evidence type="ECO:0000313" key="13">
    <source>
        <dbReference type="EMBL" id="KAG1899562.1"/>
    </source>
</evidence>
<dbReference type="GO" id="GO:0016705">
    <property type="term" value="F:oxidoreductase activity, acting on paired donors, with incorporation or reduction of molecular oxygen"/>
    <property type="evidence" value="ECO:0007669"/>
    <property type="project" value="InterPro"/>
</dbReference>
<keyword evidence="10" id="KW-0503">Monooxygenase</keyword>
<dbReference type="InterPro" id="IPR011989">
    <property type="entry name" value="ARM-like"/>
</dbReference>
<evidence type="ECO:0000313" key="14">
    <source>
        <dbReference type="Proteomes" id="UP001195769"/>
    </source>
</evidence>
<dbReference type="GO" id="GO:0020037">
    <property type="term" value="F:heme binding"/>
    <property type="evidence" value="ECO:0007669"/>
    <property type="project" value="InterPro"/>
</dbReference>
<keyword evidence="8" id="KW-0560">Oxidoreductase</keyword>